<dbReference type="InterPro" id="IPR012677">
    <property type="entry name" value="Nucleotide-bd_a/b_plait_sf"/>
</dbReference>
<keyword evidence="8" id="KW-1185">Reference proteome</keyword>
<dbReference type="SMART" id="SM00360">
    <property type="entry name" value="RRM"/>
    <property type="match status" value="1"/>
</dbReference>
<feature type="region of interest" description="Disordered" evidence="5">
    <location>
        <begin position="489"/>
        <end position="516"/>
    </location>
</feature>
<keyword evidence="2 4" id="KW-0694">RNA-binding</keyword>
<feature type="compositionally biased region" description="Gly residues" evidence="5">
    <location>
        <begin position="263"/>
        <end position="272"/>
    </location>
</feature>
<feature type="compositionally biased region" description="Acidic residues" evidence="5">
    <location>
        <begin position="579"/>
        <end position="618"/>
    </location>
</feature>
<protein>
    <recommendedName>
        <fullName evidence="6">RRM domain-containing protein</fullName>
    </recommendedName>
</protein>
<dbReference type="InterPro" id="IPR034138">
    <property type="entry name" value="NOP8_RRM"/>
</dbReference>
<dbReference type="PANTHER" id="PTHR39211:SF1">
    <property type="entry name" value="ABNORMAL SPINDLE-LIKE MICROCEPHALY-ASSOCIATED PROTEIN ASH DOMAIN-CONTAINING PROTEIN"/>
    <property type="match status" value="1"/>
</dbReference>
<dbReference type="Pfam" id="PF00076">
    <property type="entry name" value="RRM_1"/>
    <property type="match status" value="1"/>
</dbReference>
<evidence type="ECO:0000256" key="4">
    <source>
        <dbReference type="PROSITE-ProRule" id="PRU00176"/>
    </source>
</evidence>
<feature type="region of interest" description="Disordered" evidence="5">
    <location>
        <begin position="424"/>
        <end position="448"/>
    </location>
</feature>
<evidence type="ECO:0000256" key="1">
    <source>
        <dbReference type="ARBA" id="ARBA00004604"/>
    </source>
</evidence>
<feature type="region of interest" description="Disordered" evidence="5">
    <location>
        <begin position="190"/>
        <end position="219"/>
    </location>
</feature>
<accession>A0AAD5SK84</accession>
<feature type="compositionally biased region" description="Acidic residues" evidence="5">
    <location>
        <begin position="320"/>
        <end position="329"/>
    </location>
</feature>
<dbReference type="GO" id="GO:0003723">
    <property type="term" value="F:RNA binding"/>
    <property type="evidence" value="ECO:0007669"/>
    <property type="project" value="UniProtKB-UniRule"/>
</dbReference>
<feature type="region of interest" description="Disordered" evidence="5">
    <location>
        <begin position="1815"/>
        <end position="1842"/>
    </location>
</feature>
<evidence type="ECO:0000256" key="2">
    <source>
        <dbReference type="ARBA" id="ARBA00022884"/>
    </source>
</evidence>
<comment type="subcellular location">
    <subcellularLocation>
        <location evidence="1">Nucleus</location>
        <location evidence="1">Nucleolus</location>
    </subcellularLocation>
</comment>
<feature type="region of interest" description="Disordered" evidence="5">
    <location>
        <begin position="537"/>
        <end position="726"/>
    </location>
</feature>
<feature type="compositionally biased region" description="Acidic residues" evidence="5">
    <location>
        <begin position="252"/>
        <end position="262"/>
    </location>
</feature>
<evidence type="ECO:0000256" key="5">
    <source>
        <dbReference type="SAM" id="MobiDB-lite"/>
    </source>
</evidence>
<feature type="region of interest" description="Disordered" evidence="5">
    <location>
        <begin position="873"/>
        <end position="912"/>
    </location>
</feature>
<feature type="region of interest" description="Disordered" evidence="5">
    <location>
        <begin position="1978"/>
        <end position="2002"/>
    </location>
</feature>
<evidence type="ECO:0000313" key="7">
    <source>
        <dbReference type="EMBL" id="KAJ3057350.1"/>
    </source>
</evidence>
<feature type="compositionally biased region" description="Polar residues" evidence="5">
    <location>
        <begin position="879"/>
        <end position="895"/>
    </location>
</feature>
<dbReference type="EMBL" id="JADGJD010000005">
    <property type="protein sequence ID" value="KAJ3057350.1"/>
    <property type="molecule type" value="Genomic_DNA"/>
</dbReference>
<comment type="caution">
    <text evidence="7">The sequence shown here is derived from an EMBL/GenBank/DDBJ whole genome shotgun (WGS) entry which is preliminary data.</text>
</comment>
<organism evidence="7 8">
    <name type="scientific">Rhizophlyctis rosea</name>
    <dbReference type="NCBI Taxonomy" id="64517"/>
    <lineage>
        <taxon>Eukaryota</taxon>
        <taxon>Fungi</taxon>
        <taxon>Fungi incertae sedis</taxon>
        <taxon>Chytridiomycota</taxon>
        <taxon>Chytridiomycota incertae sedis</taxon>
        <taxon>Chytridiomycetes</taxon>
        <taxon>Rhizophlyctidales</taxon>
        <taxon>Rhizophlyctidaceae</taxon>
        <taxon>Rhizophlyctis</taxon>
    </lineage>
</organism>
<feature type="domain" description="RRM" evidence="6">
    <location>
        <begin position="23"/>
        <end position="101"/>
    </location>
</feature>
<dbReference type="PANTHER" id="PTHR39211">
    <property type="entry name" value="CHROMOSOME 7, WHOLE GENOME SHOTGUN SEQUENCE"/>
    <property type="match status" value="1"/>
</dbReference>
<evidence type="ECO:0000313" key="8">
    <source>
        <dbReference type="Proteomes" id="UP001212841"/>
    </source>
</evidence>
<dbReference type="PROSITE" id="PS50102">
    <property type="entry name" value="RRM"/>
    <property type="match status" value="1"/>
</dbReference>
<feature type="compositionally biased region" description="Low complexity" evidence="5">
    <location>
        <begin position="537"/>
        <end position="563"/>
    </location>
</feature>
<keyword evidence="3" id="KW-0539">Nucleus</keyword>
<dbReference type="Proteomes" id="UP001212841">
    <property type="component" value="Unassembled WGS sequence"/>
</dbReference>
<dbReference type="InterPro" id="IPR035979">
    <property type="entry name" value="RBD_domain_sf"/>
</dbReference>
<gene>
    <name evidence="7" type="ORF">HK097_008444</name>
</gene>
<dbReference type="InterPro" id="IPR000504">
    <property type="entry name" value="RRM_dom"/>
</dbReference>
<reference evidence="7" key="1">
    <citation type="submission" date="2020-05" db="EMBL/GenBank/DDBJ databases">
        <title>Phylogenomic resolution of chytrid fungi.</title>
        <authorList>
            <person name="Stajich J.E."/>
            <person name="Amses K."/>
            <person name="Simmons R."/>
            <person name="Seto K."/>
            <person name="Myers J."/>
            <person name="Bonds A."/>
            <person name="Quandt C.A."/>
            <person name="Barry K."/>
            <person name="Liu P."/>
            <person name="Grigoriev I."/>
            <person name="Longcore J.E."/>
            <person name="James T.Y."/>
        </authorList>
    </citation>
    <scope>NUCLEOTIDE SEQUENCE</scope>
    <source>
        <strain evidence="7">JEL0318</strain>
    </source>
</reference>
<dbReference type="Gene3D" id="3.30.70.330">
    <property type="match status" value="1"/>
</dbReference>
<dbReference type="SUPFAM" id="SSF54928">
    <property type="entry name" value="RNA-binding domain, RBD"/>
    <property type="match status" value="1"/>
</dbReference>
<name>A0AAD5SK84_9FUNG</name>
<sequence>MTEPIVPLTEEVHPSAVPVSITKRLYIGGLNATVSPADLETRFKTFGTVKDVTIPEAGPLGCKGFGYITMDTDTSKLHKCISIYNGAKWKGMKLKIEEAKADYMIKLKREWAARAQQPTSTPSLSTLSKKKRKRLLIDVAEDMSLVDDTNVDSRKGWKRSKLGRPVAVIKARDKKTNKIVKLDPTKFKDLHKNLPPGSRNTSIEDLSWPIPDPDSDSDVEYKKTENVFAVDVDAMDEDDPWSKVFMKASGVEVDEEEEEFEGGEGGTDVDGGVGERGEEGGAESGDEASSESQSSDEDEGSDDDGDSDGGDGSSGHASEDADASSDEAEPLNLAAAFNSDDDLPSNPTSPPKPTSKPKSIKRAPKPAKPTIQLPPGLSDSESDTPTTTKKKPVPPPPSELFDPTIRKERQNLLKLAASLFAEEKEAKKKGRENVVVFSDDESEGEKGVVAFESDEDEDIGGGSAHNLTVGFAKIILNNPHILHNLHLHPRTSTSSKSLPTDPKQDDPDEGYASMDDFLSFAPSTPLVVPIIETKLAGSNSWSNGASSPFEASSDNESSSSSEESSSEEEAGGEAAGGGDEGESDSSEDENSSSEEESSSSEDENSSDESDDSEEEKEEKEEKKKKKKDKGKENGGEEKEKEKAGEKEASEGKEKQLGEEKGAETEKEVEVEADGKEDVSEDGATERSGSTPSRLGSIDSAGETPVKNDEQSTEPQAKPSPEVVTNTVEPPFVVTSTLSSLVDTPVTGSSTAAVAPQHPPAKVKRTETSIVFPLEPRAIKTIAVRFRPVRRSGERKQELTALLAGAIVDSPLSSLPLVTSALPSREDCTGKIYVNEYRNTDVVKKVSFKATVCYDEAAYFEALAEDQEAKRRAGAVDMEGSTTTQDVESATVSPRLSSVWAPPGKSSPLASPSLPDTEVSMLLKVEEPAPEPAVPVAPSALSVELSVIPLGKVEVGQKKDCYITLTNSGLESVSYELVPTEESKFCQFKEFQGALAPGETRRVYLSIVLSVTGRQSHGFLVRNVATSEEVPIVFEAYGVHSTYLRFSQAEEQTMTGSDLDLGFCYVEQGRKYAKVVPFVAENVSDCDVHVSATSNLAQQCFIFADQELETLASDLVVPQGGKVTVWIALQPYLSNASSAAATARRPEKTFGGAGIASAAIESRTLIGGIKFLVQTKEDEVWLATPGVGKDADLGKSLFALMTQTVKFTAVIGQSLMSVSDSIIDLGWTGCFNGSFTARFEIRNLTPRLPLEYAIQFGSGNLKLSKREGKLLAVGDGLAEVVDAATTEVVEVVMFCNSFGLHAEKLKVVNLNNRAQALPVEVRLFADDGRLNLRHSRWNVPSALWELVRTSDLKEAAERRPSPVLEWDNIYVTTSPDDTSQLSVLLQRKVRSDETPMYGKRVDVENLSEESVTVVPRSDVNAVVQVATEGSLTHTTGMANVLAVTEQVAEHSKEFRPCGKEFVVAPHEKVSIIVAVPLPDGIETESLDGGNKVTNRGTLIFEDAKTGNALKLVNLWASYCMSKGAVEPATIDLGKVGHFNNWSDVPFTFTVRNTAAIPLHYELELPDAVDVASRQEGQHPSATTKGKVEAFGQQVVEAKLKPRYLDLTSAGIRSLNIGVVNTYNPRNQMVVNVLAQMTLFELRFNRLSSGEIVLPPLFHPHVPSALPCDTWFTINNASDDDVKFEAGVTLAPDVSEFVRLDVLSRFSNSPLGGTVTLAGKGSIEVRVRAYAREDSRLPPNHPNAKHLTNSDGITFGTLWVTTKAQSSTASTDSPAGADPNAATRMVENIPVRGVLVEGNTFTLSHKRLELHSLIVSDSDEEESVDEGSRSSPVRAAPDEPETCDSARQRELLTITNLSNVFPLEFKLGLEFPMEFPTGSDILRIAPLSDDLSGTVEPGGHLTLDVLLLNLRIGGISEDVKIHIYDKNSLTRQPQTVFVSIVEETLKPGNIVEEITGTSPIETALLEKMFTSRSRELGATSSVELENLPSRDASEGYLSPEDEGTEDAWFSDAVSNSSIAPVERVLLSQSSRPSLTDVSSGSFVRRSNAHFHLRGCKRISDTKSGNTEVGGLFELDLGQQDLGTNSVTKKLTLDNGSLERVHYRIRTLNDSDRSWLVFSRSEGTLEAPRSAGGSGAAGAQRDSQTITISFMLNMRGVYSTYAFVENVENPVDTKTIRITAEVVARKNIRRTTAGPPNMGVPTGSSLNLVAEPSTNHVFDVYVHAVDFGSPAIEMDYLYSDTEYSARSIIICNRESVPLEFDLKSNLSYDDESELMFSLSRTSAKIFKKLTVEPESQARVYLLLRPSNGPLWDANFSETAPPVIRRTLAEANNPKEKNIEIYINCRLVKDYQKIVPLHALCRYPQVSLSSPELSFLGSIRRKEPTGAEGSHEESPWAIAFKPAVAQLDVTNLLLDPLDYEIINDTMYFLIENGDGQSRTGNTGAVESVRRNIWAIEPERTQRLLVRPNLEAIAKHAESLRREKYVLEHLTFYNRKRPSEKHFISLKLSFGHLAQFQSASGSRRSYNLLEASIVKLLRDLDAYPATLLMMPDSEGEGDSVPERKKLSEKSAEIYFQYTYIVDQLIHYGTREHAAENYLHLANLLFTMLFSNGVFKDMAPAAMKEALGQRSWPPTLARWISTFLYFMSYFPHRLVAVEPLRVLFRSLVAGASSSTGSASDGEES</sequence>
<feature type="region of interest" description="Disordered" evidence="5">
    <location>
        <begin position="251"/>
        <end position="406"/>
    </location>
</feature>
<dbReference type="GO" id="GO:0005730">
    <property type="term" value="C:nucleolus"/>
    <property type="evidence" value="ECO:0007669"/>
    <property type="project" value="UniProtKB-SubCell"/>
</dbReference>
<feature type="compositionally biased region" description="Basic and acidic residues" evidence="5">
    <location>
        <begin position="629"/>
        <end position="677"/>
    </location>
</feature>
<evidence type="ECO:0000256" key="3">
    <source>
        <dbReference type="ARBA" id="ARBA00023242"/>
    </source>
</evidence>
<evidence type="ECO:0000259" key="6">
    <source>
        <dbReference type="PROSITE" id="PS50102"/>
    </source>
</evidence>
<dbReference type="CDD" id="cd12226">
    <property type="entry name" value="RRM_NOL8"/>
    <property type="match status" value="1"/>
</dbReference>
<proteinExistence type="predicted"/>
<feature type="compositionally biased region" description="Acidic residues" evidence="5">
    <location>
        <begin position="280"/>
        <end position="309"/>
    </location>
</feature>